<dbReference type="SUPFAM" id="SSF53955">
    <property type="entry name" value="Lysozyme-like"/>
    <property type="match status" value="1"/>
</dbReference>
<dbReference type="InterPro" id="IPR023346">
    <property type="entry name" value="Lysozyme-like_dom_sf"/>
</dbReference>
<name>A0A4V6WK80_9PEZI</name>
<gene>
    <name evidence="3" type="ORF">B0A54_06017</name>
</gene>
<keyword evidence="1" id="KW-0472">Membrane</keyword>
<comment type="caution">
    <text evidence="3">The sequence shown here is derived from an EMBL/GenBank/DDBJ whole genome shotgun (WGS) entry which is preliminary data.</text>
</comment>
<accession>A0A4V6WK80</accession>
<organism evidence="3 4">
    <name type="scientific">Friedmanniomyces endolithicus</name>
    <dbReference type="NCBI Taxonomy" id="329885"/>
    <lineage>
        <taxon>Eukaryota</taxon>
        <taxon>Fungi</taxon>
        <taxon>Dikarya</taxon>
        <taxon>Ascomycota</taxon>
        <taxon>Pezizomycotina</taxon>
        <taxon>Dothideomycetes</taxon>
        <taxon>Dothideomycetidae</taxon>
        <taxon>Mycosphaerellales</taxon>
        <taxon>Teratosphaeriaceae</taxon>
        <taxon>Friedmanniomyces</taxon>
    </lineage>
</organism>
<feature type="transmembrane region" description="Helical" evidence="1">
    <location>
        <begin position="90"/>
        <end position="112"/>
    </location>
</feature>
<evidence type="ECO:0000313" key="4">
    <source>
        <dbReference type="Proteomes" id="UP000310066"/>
    </source>
</evidence>
<evidence type="ECO:0000256" key="1">
    <source>
        <dbReference type="SAM" id="Phobius"/>
    </source>
</evidence>
<dbReference type="Pfam" id="PF01464">
    <property type="entry name" value="SLT"/>
    <property type="match status" value="1"/>
</dbReference>
<dbReference type="Gene3D" id="1.10.530.10">
    <property type="match status" value="1"/>
</dbReference>
<evidence type="ECO:0000313" key="3">
    <source>
        <dbReference type="EMBL" id="TKA43069.1"/>
    </source>
</evidence>
<dbReference type="EMBL" id="NAJP01000020">
    <property type="protein sequence ID" value="TKA43069.1"/>
    <property type="molecule type" value="Genomic_DNA"/>
</dbReference>
<dbReference type="Proteomes" id="UP000310066">
    <property type="component" value="Unassembled WGS sequence"/>
</dbReference>
<sequence length="353" mass="37426">MAAKPGRYYSGQYSPLVGNSAAFYSNNELDQYDDHARKAYGVPAPPGDDHPLNQYGSQDRQQLTYDNLTSLKGPLPQRPHKAGWSRRRKCVVFGSAALLLVIIIAIVVGVVVSVTHRSQPFNFTLSNAQVTNQTAFSLGGATHNSPNNTADGVGVGADAYTYYQGVASNFPPASAWVSFEDMWNSNLQVFKTSCKANNHGPNNSDQMIQDIMDAIQNRSSVSLVDHRFILAVILQESQGCPRAGSTTSASGVVNPGLMQSHNGTSYNSAHSADSIMAMVQDGTQGTASGGDGLVQNLDMYGSPYSAARGYNSGYIPKSGDLSEAAGATACYVSDVANRLTGWVYAASKCPGGT</sequence>
<dbReference type="OrthoDB" id="1193027at2759"/>
<keyword evidence="1" id="KW-1133">Transmembrane helix</keyword>
<dbReference type="InterPro" id="IPR008258">
    <property type="entry name" value="Transglycosylase_SLT_dom_1"/>
</dbReference>
<protein>
    <recommendedName>
        <fullName evidence="2">Transglycosylase SLT domain-containing protein</fullName>
    </recommendedName>
</protein>
<feature type="domain" description="Transglycosylase SLT" evidence="2">
    <location>
        <begin position="215"/>
        <end position="315"/>
    </location>
</feature>
<proteinExistence type="predicted"/>
<evidence type="ECO:0000259" key="2">
    <source>
        <dbReference type="Pfam" id="PF01464"/>
    </source>
</evidence>
<keyword evidence="1" id="KW-0812">Transmembrane</keyword>
<dbReference type="AlphaFoldDB" id="A0A4V6WK80"/>
<reference evidence="3 4" key="1">
    <citation type="submission" date="2017-03" db="EMBL/GenBank/DDBJ databases">
        <title>Genomes of endolithic fungi from Antarctica.</title>
        <authorList>
            <person name="Coleine C."/>
            <person name="Masonjones S."/>
            <person name="Stajich J.E."/>
        </authorList>
    </citation>
    <scope>NUCLEOTIDE SEQUENCE [LARGE SCALE GENOMIC DNA]</scope>
    <source>
        <strain evidence="3 4">CCFEE 5311</strain>
    </source>
</reference>